<comment type="caution">
    <text evidence="1">The sequence shown here is derived from an EMBL/GenBank/DDBJ whole genome shotgun (WGS) entry which is preliminary data.</text>
</comment>
<sequence>MAKIFPEIDNDYLKFYKKGFITNLGFFVKAVHEKGSVLYRDIENDDKEVRKDVRLKYKDEQNIAGVEVKYSGRVETDKKQKLKSSWNLKEYFDNSRIDHNTNYDKTTQEHNTSVRFVKGTEDESQVASLGFTVDEKNKIDLELCYSRTLTSILTVATQIDVNLSNFSLRQTCFGILVHPFSWLNTWIVHNTNGKFHPEADWQDNTNLTVMNRMSLGEKTELAFDLMHRNDFEYLLGIESGFSEKWKIRSKIGSLSDFEVSIRYSPISNLLLTFGLRGEYDENIEKQGCSIGFGIEANFDKDPPENETSG</sequence>
<accession>A0AAD2D0Z1</accession>
<keyword evidence="2" id="KW-1185">Reference proteome</keyword>
<dbReference type="EMBL" id="CAMPGE010017557">
    <property type="protein sequence ID" value="CAI2376027.1"/>
    <property type="molecule type" value="Genomic_DNA"/>
</dbReference>
<protein>
    <submittedName>
        <fullName evidence="1">Uncharacterized protein</fullName>
    </submittedName>
</protein>
<name>A0AAD2D0Z1_EUPCR</name>
<gene>
    <name evidence="1" type="ORF">ECRASSUSDP1_LOCUS17396</name>
</gene>
<evidence type="ECO:0000313" key="1">
    <source>
        <dbReference type="EMBL" id="CAI2376027.1"/>
    </source>
</evidence>
<dbReference type="AlphaFoldDB" id="A0AAD2D0Z1"/>
<reference evidence="1" key="1">
    <citation type="submission" date="2023-07" db="EMBL/GenBank/DDBJ databases">
        <authorList>
            <consortium name="AG Swart"/>
            <person name="Singh M."/>
            <person name="Singh A."/>
            <person name="Seah K."/>
            <person name="Emmerich C."/>
        </authorList>
    </citation>
    <scope>NUCLEOTIDE SEQUENCE</scope>
    <source>
        <strain evidence="1">DP1</strain>
    </source>
</reference>
<dbReference type="Proteomes" id="UP001295684">
    <property type="component" value="Unassembled WGS sequence"/>
</dbReference>
<evidence type="ECO:0000313" key="2">
    <source>
        <dbReference type="Proteomes" id="UP001295684"/>
    </source>
</evidence>
<proteinExistence type="predicted"/>
<organism evidence="1 2">
    <name type="scientific">Euplotes crassus</name>
    <dbReference type="NCBI Taxonomy" id="5936"/>
    <lineage>
        <taxon>Eukaryota</taxon>
        <taxon>Sar</taxon>
        <taxon>Alveolata</taxon>
        <taxon>Ciliophora</taxon>
        <taxon>Intramacronucleata</taxon>
        <taxon>Spirotrichea</taxon>
        <taxon>Hypotrichia</taxon>
        <taxon>Euplotida</taxon>
        <taxon>Euplotidae</taxon>
        <taxon>Moneuplotes</taxon>
    </lineage>
</organism>